<comment type="caution">
    <text evidence="3">The sequence shown here is derived from an EMBL/GenBank/DDBJ whole genome shotgun (WGS) entry which is preliminary data.</text>
</comment>
<feature type="transmembrane region" description="Helical" evidence="1">
    <location>
        <begin position="180"/>
        <end position="199"/>
    </location>
</feature>
<accession>A0ABW3W457</accession>
<dbReference type="RefSeq" id="WP_367919392.1">
    <property type="nucleotide sequence ID" value="NZ_BAABAC010000023.1"/>
</dbReference>
<evidence type="ECO:0000313" key="3">
    <source>
        <dbReference type="EMBL" id="MFD1250081.1"/>
    </source>
</evidence>
<sequence>MRSFSAVVAVLLATLIAPFAIGATWVTARVDDRQEYVDTVGDLSGDPAVQDVLSTAAANAAVKALQRYVPVGLPGAVRDWAKAAAEKVVQGPAFPEFWRSANGQIHDQVVAILEDPNAPTDGAITVDASLLVAQVLLQLEDRGIPVSVIPKVSLTVPVASEAKVAQAGPIYRTADRVNRLLPIAWALLVVLALVVAHGWRGRVRTAGFALLGVGLAVVVLLVATDPLTTAVIDDADAKRRELLGVLLDAVVGSLQPYARGFLIAAPVGLVLVALSLLPRRTPSSAIRGAEDPLTP</sequence>
<evidence type="ECO:0008006" key="5">
    <source>
        <dbReference type="Google" id="ProtNLM"/>
    </source>
</evidence>
<keyword evidence="2" id="KW-0732">Signal</keyword>
<name>A0ABW3W457_9ACTN</name>
<keyword evidence="1" id="KW-0472">Membrane</keyword>
<keyword evidence="1" id="KW-0812">Transmembrane</keyword>
<feature type="transmembrane region" description="Helical" evidence="1">
    <location>
        <begin position="206"/>
        <end position="224"/>
    </location>
</feature>
<proteinExistence type="predicted"/>
<keyword evidence="1" id="KW-1133">Transmembrane helix</keyword>
<evidence type="ECO:0000256" key="2">
    <source>
        <dbReference type="SAM" id="SignalP"/>
    </source>
</evidence>
<protein>
    <recommendedName>
        <fullName evidence="5">Integral membrane protein</fullName>
    </recommendedName>
</protein>
<dbReference type="EMBL" id="JBHTLX010000023">
    <property type="protein sequence ID" value="MFD1250081.1"/>
    <property type="molecule type" value="Genomic_DNA"/>
</dbReference>
<feature type="signal peptide" evidence="2">
    <location>
        <begin position="1"/>
        <end position="22"/>
    </location>
</feature>
<feature type="transmembrane region" description="Helical" evidence="1">
    <location>
        <begin position="257"/>
        <end position="277"/>
    </location>
</feature>
<dbReference type="Proteomes" id="UP001597229">
    <property type="component" value="Unassembled WGS sequence"/>
</dbReference>
<evidence type="ECO:0000256" key="1">
    <source>
        <dbReference type="SAM" id="Phobius"/>
    </source>
</evidence>
<keyword evidence="4" id="KW-1185">Reference proteome</keyword>
<feature type="chain" id="PRO_5046165269" description="Integral membrane protein" evidence="2">
    <location>
        <begin position="23"/>
        <end position="295"/>
    </location>
</feature>
<gene>
    <name evidence="3" type="ORF">ACFQ3F_19950</name>
</gene>
<organism evidence="3 4">
    <name type="scientific">Nocardioides ginsengisoli</name>
    <dbReference type="NCBI Taxonomy" id="363868"/>
    <lineage>
        <taxon>Bacteria</taxon>
        <taxon>Bacillati</taxon>
        <taxon>Actinomycetota</taxon>
        <taxon>Actinomycetes</taxon>
        <taxon>Propionibacteriales</taxon>
        <taxon>Nocardioidaceae</taxon>
        <taxon>Nocardioides</taxon>
    </lineage>
</organism>
<reference evidence="4" key="1">
    <citation type="journal article" date="2019" name="Int. J. Syst. Evol. Microbiol.">
        <title>The Global Catalogue of Microorganisms (GCM) 10K type strain sequencing project: providing services to taxonomists for standard genome sequencing and annotation.</title>
        <authorList>
            <consortium name="The Broad Institute Genomics Platform"/>
            <consortium name="The Broad Institute Genome Sequencing Center for Infectious Disease"/>
            <person name="Wu L."/>
            <person name="Ma J."/>
        </authorList>
    </citation>
    <scope>NUCLEOTIDE SEQUENCE [LARGE SCALE GENOMIC DNA]</scope>
    <source>
        <strain evidence="4">CCUG 52478</strain>
    </source>
</reference>
<evidence type="ECO:0000313" key="4">
    <source>
        <dbReference type="Proteomes" id="UP001597229"/>
    </source>
</evidence>